<evidence type="ECO:0000256" key="1">
    <source>
        <dbReference type="SAM" id="MobiDB-lite"/>
    </source>
</evidence>
<organism evidence="3 4">
    <name type="scientific">Mucilaginibacter xinganensis</name>
    <dbReference type="NCBI Taxonomy" id="1234841"/>
    <lineage>
        <taxon>Bacteria</taxon>
        <taxon>Pseudomonadati</taxon>
        <taxon>Bacteroidota</taxon>
        <taxon>Sphingobacteriia</taxon>
        <taxon>Sphingobacteriales</taxon>
        <taxon>Sphingobacteriaceae</taxon>
        <taxon>Mucilaginibacter</taxon>
    </lineage>
</organism>
<dbReference type="RefSeq" id="WP_157740534.1">
    <property type="nucleotide sequence ID" value="NZ_CP022743.1"/>
</dbReference>
<evidence type="ECO:0000256" key="2">
    <source>
        <dbReference type="SAM" id="SignalP"/>
    </source>
</evidence>
<dbReference type="PROSITE" id="PS51257">
    <property type="entry name" value="PROKAR_LIPOPROTEIN"/>
    <property type="match status" value="1"/>
</dbReference>
<name>A0A223NR96_9SPHI</name>
<dbReference type="EMBL" id="CP022743">
    <property type="protein sequence ID" value="ASU32224.1"/>
    <property type="molecule type" value="Genomic_DNA"/>
</dbReference>
<proteinExistence type="predicted"/>
<keyword evidence="4" id="KW-1185">Reference proteome</keyword>
<feature type="region of interest" description="Disordered" evidence="1">
    <location>
        <begin position="25"/>
        <end position="91"/>
    </location>
</feature>
<feature type="chain" id="PRO_5012985355" description="Pentapeptide MXKDX repeat protein" evidence="2">
    <location>
        <begin position="25"/>
        <end position="91"/>
    </location>
</feature>
<feature type="compositionally biased region" description="Basic and acidic residues" evidence="1">
    <location>
        <begin position="42"/>
        <end position="91"/>
    </location>
</feature>
<accession>A0A223NR96</accession>
<keyword evidence="2" id="KW-0732">Signal</keyword>
<gene>
    <name evidence="3" type="ORF">MuYL_0321</name>
</gene>
<evidence type="ECO:0000313" key="4">
    <source>
        <dbReference type="Proteomes" id="UP000215002"/>
    </source>
</evidence>
<evidence type="ECO:0008006" key="5">
    <source>
        <dbReference type="Google" id="ProtNLM"/>
    </source>
</evidence>
<dbReference type="AlphaFoldDB" id="A0A223NR96"/>
<evidence type="ECO:0000313" key="3">
    <source>
        <dbReference type="EMBL" id="ASU32224.1"/>
    </source>
</evidence>
<sequence>MKSIISSAVLATAIVACLALNTLATPVTHSSSSHPVAISDTGKMEKKMDKMGKMDKKMDKMEKKKMDKMSKGKMKMDKKMDKMKKDTSGKM</sequence>
<dbReference type="KEGG" id="muc:MuYL_0321"/>
<protein>
    <recommendedName>
        <fullName evidence="5">Pentapeptide MXKDX repeat protein</fullName>
    </recommendedName>
</protein>
<feature type="signal peptide" evidence="2">
    <location>
        <begin position="1"/>
        <end position="24"/>
    </location>
</feature>
<dbReference type="Proteomes" id="UP000215002">
    <property type="component" value="Chromosome"/>
</dbReference>
<feature type="compositionally biased region" description="Polar residues" evidence="1">
    <location>
        <begin position="25"/>
        <end position="34"/>
    </location>
</feature>
<reference evidence="3 4" key="1">
    <citation type="submission" date="2017-08" db="EMBL/GenBank/DDBJ databases">
        <title>Complete genome sequence of Mucilaginibacter sp. strain BJC16-A31.</title>
        <authorList>
            <consortium name="Henan University of Science and Technology"/>
            <person name="You X."/>
        </authorList>
    </citation>
    <scope>NUCLEOTIDE SEQUENCE [LARGE SCALE GENOMIC DNA]</scope>
    <source>
        <strain evidence="3 4">BJC16-A31</strain>
    </source>
</reference>